<sequence length="372" mass="42679">MAKRKPECDFLPPGDIQIKMTKNSTNLESLGETSFEYLEPTDPEQELSTDLLEELSPLLRLNDRLRPPRRRKPTKLKKLDEQVLNNKVILVRPKSTYDDNPSSKSPCINGVTTPVFTTTNTPVKPVRVSKNIDDINKLPKIKLNLNEGANLNGLIKTSPKMTIKMQAADPKLLNDTNFKEKVRKFCEETGKLKSLDNSMESNEIIQDNFNKNEACNSRVNFGVSTTTESTKSRRNQFSSVSIMADIFWGMMDKMKERSKDIELQSRISAAENFKDSQSSAKELMLRLSEKDKQIEQLEEINRDLTEKLRKEKLTGNQLRINLMRYQKQVIDLKNEVTLKTELMDEIYEASVKLRAYFEDGELCADEDDLGTR</sequence>
<protein>
    <submittedName>
        <fullName evidence="2">Uncharacterized protein</fullName>
    </submittedName>
</protein>
<evidence type="ECO:0000313" key="2">
    <source>
        <dbReference type="EMBL" id="KAH0561675.1"/>
    </source>
</evidence>
<feature type="coiled-coil region" evidence="1">
    <location>
        <begin position="280"/>
        <end position="335"/>
    </location>
</feature>
<name>A0AAV7IZZ6_COTGL</name>
<dbReference type="AlphaFoldDB" id="A0AAV7IZZ6"/>
<gene>
    <name evidence="2" type="ORF">KQX54_018622</name>
</gene>
<proteinExistence type="predicted"/>
<evidence type="ECO:0000256" key="1">
    <source>
        <dbReference type="SAM" id="Coils"/>
    </source>
</evidence>
<keyword evidence="1" id="KW-0175">Coiled coil</keyword>
<keyword evidence="3" id="KW-1185">Reference proteome</keyword>
<dbReference type="Proteomes" id="UP000826195">
    <property type="component" value="Unassembled WGS sequence"/>
</dbReference>
<organism evidence="2 3">
    <name type="scientific">Cotesia glomerata</name>
    <name type="common">Lepidopteran parasitic wasp</name>
    <name type="synonym">Apanteles glomeratus</name>
    <dbReference type="NCBI Taxonomy" id="32391"/>
    <lineage>
        <taxon>Eukaryota</taxon>
        <taxon>Metazoa</taxon>
        <taxon>Ecdysozoa</taxon>
        <taxon>Arthropoda</taxon>
        <taxon>Hexapoda</taxon>
        <taxon>Insecta</taxon>
        <taxon>Pterygota</taxon>
        <taxon>Neoptera</taxon>
        <taxon>Endopterygota</taxon>
        <taxon>Hymenoptera</taxon>
        <taxon>Apocrita</taxon>
        <taxon>Ichneumonoidea</taxon>
        <taxon>Braconidae</taxon>
        <taxon>Microgastrinae</taxon>
        <taxon>Cotesia</taxon>
    </lineage>
</organism>
<dbReference type="EMBL" id="JAHXZJ010000374">
    <property type="protein sequence ID" value="KAH0561675.1"/>
    <property type="molecule type" value="Genomic_DNA"/>
</dbReference>
<accession>A0AAV7IZZ6</accession>
<reference evidence="2 3" key="1">
    <citation type="journal article" date="2021" name="J. Hered.">
        <title>A chromosome-level genome assembly of the parasitoid wasp, Cotesia glomerata (Hymenoptera: Braconidae).</title>
        <authorList>
            <person name="Pinto B.J."/>
            <person name="Weis J.J."/>
            <person name="Gamble T."/>
            <person name="Ode P.J."/>
            <person name="Paul R."/>
            <person name="Zaspel J.M."/>
        </authorList>
    </citation>
    <scope>NUCLEOTIDE SEQUENCE [LARGE SCALE GENOMIC DNA]</scope>
    <source>
        <strain evidence="2">CgM1</strain>
    </source>
</reference>
<comment type="caution">
    <text evidence="2">The sequence shown here is derived from an EMBL/GenBank/DDBJ whole genome shotgun (WGS) entry which is preliminary data.</text>
</comment>
<evidence type="ECO:0000313" key="3">
    <source>
        <dbReference type="Proteomes" id="UP000826195"/>
    </source>
</evidence>